<protein>
    <submittedName>
        <fullName evidence="1">Uncharacterized protein</fullName>
    </submittedName>
</protein>
<proteinExistence type="predicted"/>
<organism evidence="1 2">
    <name type="scientific">Candidatus Taenaricola geysiri</name>
    <dbReference type="NCBI Taxonomy" id="1974752"/>
    <lineage>
        <taxon>Bacteria</taxon>
        <taxon>Pseudomonadati</taxon>
        <taxon>Candidatus Omnitrophota</taxon>
        <taxon>Candidatus Taenaricola</taxon>
    </lineage>
</organism>
<dbReference type="Proteomes" id="UP000231267">
    <property type="component" value="Unassembled WGS sequence"/>
</dbReference>
<comment type="caution">
    <text evidence="1">The sequence shown here is derived from an EMBL/GenBank/DDBJ whole genome shotgun (WGS) entry which is preliminary data.</text>
</comment>
<evidence type="ECO:0000313" key="2">
    <source>
        <dbReference type="Proteomes" id="UP000231267"/>
    </source>
</evidence>
<dbReference type="AlphaFoldDB" id="A0A2J0LFJ9"/>
<gene>
    <name evidence="1" type="ORF">COW11_05520</name>
</gene>
<dbReference type="EMBL" id="PFGP01000125">
    <property type="protein sequence ID" value="PIW65989.1"/>
    <property type="molecule type" value="Genomic_DNA"/>
</dbReference>
<reference evidence="1 2" key="1">
    <citation type="submission" date="2017-09" db="EMBL/GenBank/DDBJ databases">
        <title>Depth-based differentiation of microbial function through sediment-hosted aquifers and enrichment of novel symbionts in the deep terrestrial subsurface.</title>
        <authorList>
            <person name="Probst A.J."/>
            <person name="Ladd B."/>
            <person name="Jarett J.K."/>
            <person name="Geller-Mcgrath D.E."/>
            <person name="Sieber C.M."/>
            <person name="Emerson J.B."/>
            <person name="Anantharaman K."/>
            <person name="Thomas B.C."/>
            <person name="Malmstrom R."/>
            <person name="Stieglmeier M."/>
            <person name="Klingl A."/>
            <person name="Woyke T."/>
            <person name="Ryan C.M."/>
            <person name="Banfield J.F."/>
        </authorList>
    </citation>
    <scope>NUCLEOTIDE SEQUENCE [LARGE SCALE GENOMIC DNA]</scope>
    <source>
        <strain evidence="1">CG12_big_fil_rev_8_21_14_0_65_43_15</strain>
    </source>
</reference>
<name>A0A2J0LFJ9_9BACT</name>
<sequence length="189" mass="22247">MINDNIRESAQKAAKDFKASWVDLGRVLYTVYKDKLYKEWGFTDFDAYTSKEIHIRRQTATKLLKSYYFLENKEPKYIESAPSVESVDFLRRASMRKDLDKEDYVDLKKKLFESGKDASEVKKGLTTLIRERQELEPKEAWEQKRIKVIKRLLGTLKSLRTELKTTKVLPSDVLKETEKLINRLESEVS</sequence>
<evidence type="ECO:0000313" key="1">
    <source>
        <dbReference type="EMBL" id="PIW65989.1"/>
    </source>
</evidence>
<accession>A0A2J0LFJ9</accession>